<evidence type="ECO:0000313" key="5">
    <source>
        <dbReference type="EMBL" id="UNI20783.1"/>
    </source>
</evidence>
<gene>
    <name evidence="5" type="ORF">JDV02_006840</name>
</gene>
<evidence type="ECO:0008006" key="7">
    <source>
        <dbReference type="Google" id="ProtNLM"/>
    </source>
</evidence>
<sequence length="493" mass="53670">MADPPPPAPASRGVLSLYDNIEDPNDPNPAATISAAPVVYRQDQPASAEAKKPANPALLFQPQIRRPQPKQAKGFKGGFPPKVIPTGAASSTAPPVASKTTLADWAPTEEDEWMYGTGEKRQRGGRKNKKKKQQQDARQETNWEGFYDVSKPTSIDEYIKGDEKVGEALDWREFVLQRGGRRRWSESTSDEDHSTGMPSQFAPPPSDSFPLLAGSPPKPPPSDQTGEDVFSRRAVMASSQYQPSRSLSPAPPAALAPPPPPPQFVQETPPPPPTDGAVISRAPIRYDIQQPPATDDRGLGASSSSMFGLDEGNAEQQPKSTRPGQAGFAQRLMSKYGWTEGAGLGASESGITNPLRVQVEKRRKKADADGGGWAEPGGKGKILGGKRKDEEGKFGRMSEVIVLRNMLENMPDLESEISNGLGQEIGEECGEKYGRVERLYIDQDARQVFIKFTDQVSALRAVNELDGRIFNGNTIVPNFYDVEKFERGVYTAK</sequence>
<feature type="region of interest" description="Disordered" evidence="2">
    <location>
        <begin position="346"/>
        <end position="389"/>
    </location>
</feature>
<dbReference type="GO" id="GO:0045292">
    <property type="term" value="P:mRNA cis splicing, via spliceosome"/>
    <property type="evidence" value="ECO:0007669"/>
    <property type="project" value="InterPro"/>
</dbReference>
<dbReference type="SUPFAM" id="SSF54928">
    <property type="entry name" value="RNA-binding domain, RBD"/>
    <property type="match status" value="1"/>
</dbReference>
<dbReference type="InterPro" id="IPR035979">
    <property type="entry name" value="RBD_domain_sf"/>
</dbReference>
<feature type="compositionally biased region" description="Basic residues" evidence="2">
    <location>
        <begin position="123"/>
        <end position="132"/>
    </location>
</feature>
<dbReference type="InterPro" id="IPR012677">
    <property type="entry name" value="Nucleotide-bd_a/b_plait_sf"/>
</dbReference>
<dbReference type="EMBL" id="CP086359">
    <property type="protein sequence ID" value="UNI20783.1"/>
    <property type="molecule type" value="Genomic_DNA"/>
</dbReference>
<name>A0A9Q8QJ74_9HYPO</name>
<feature type="compositionally biased region" description="Polar residues" evidence="2">
    <location>
        <begin position="314"/>
        <end position="323"/>
    </location>
</feature>
<dbReference type="PROSITE" id="PS50102">
    <property type="entry name" value="RRM"/>
    <property type="match status" value="1"/>
</dbReference>
<dbReference type="KEGG" id="ptkz:JDV02_006840"/>
<evidence type="ECO:0000259" key="4">
    <source>
        <dbReference type="PROSITE" id="PS50174"/>
    </source>
</evidence>
<evidence type="ECO:0000259" key="3">
    <source>
        <dbReference type="PROSITE" id="PS50102"/>
    </source>
</evidence>
<dbReference type="GeneID" id="72068789"/>
<feature type="domain" description="G-patch" evidence="4">
    <location>
        <begin position="325"/>
        <end position="376"/>
    </location>
</feature>
<dbReference type="Proteomes" id="UP000829364">
    <property type="component" value="Chromosome 6"/>
</dbReference>
<protein>
    <recommendedName>
        <fullName evidence="7">G-patch domain-containing protein</fullName>
    </recommendedName>
</protein>
<dbReference type="SMART" id="SM00443">
    <property type="entry name" value="G_patch"/>
    <property type="match status" value="1"/>
</dbReference>
<feature type="compositionally biased region" description="Gly residues" evidence="2">
    <location>
        <begin position="369"/>
        <end position="383"/>
    </location>
</feature>
<dbReference type="AlphaFoldDB" id="A0A9Q8QJ74"/>
<proteinExistence type="predicted"/>
<dbReference type="Gene3D" id="3.30.70.330">
    <property type="match status" value="1"/>
</dbReference>
<dbReference type="OrthoDB" id="5411533at2759"/>
<dbReference type="InterPro" id="IPR000467">
    <property type="entry name" value="G_patch_dom"/>
</dbReference>
<feature type="compositionally biased region" description="Polar residues" evidence="2">
    <location>
        <begin position="237"/>
        <end position="247"/>
    </location>
</feature>
<keyword evidence="1" id="KW-0694">RNA-binding</keyword>
<dbReference type="Pfam" id="PF00076">
    <property type="entry name" value="RRM_1"/>
    <property type="match status" value="1"/>
</dbReference>
<dbReference type="GO" id="GO:0071011">
    <property type="term" value="C:precatalytic spliceosome"/>
    <property type="evidence" value="ECO:0007669"/>
    <property type="project" value="TreeGrafter"/>
</dbReference>
<dbReference type="InterPro" id="IPR000504">
    <property type="entry name" value="RRM_dom"/>
</dbReference>
<feature type="domain" description="RRM" evidence="3">
    <location>
        <begin position="399"/>
        <end position="475"/>
    </location>
</feature>
<reference evidence="5" key="1">
    <citation type="submission" date="2021-11" db="EMBL/GenBank/DDBJ databases">
        <title>Purpureocillium_takamizusanense_genome.</title>
        <authorList>
            <person name="Nguyen N.-H."/>
        </authorList>
    </citation>
    <scope>NUCLEOTIDE SEQUENCE</scope>
    <source>
        <strain evidence="5">PT3</strain>
    </source>
</reference>
<evidence type="ECO:0000256" key="1">
    <source>
        <dbReference type="PROSITE-ProRule" id="PRU00176"/>
    </source>
</evidence>
<evidence type="ECO:0000256" key="2">
    <source>
        <dbReference type="SAM" id="MobiDB-lite"/>
    </source>
</evidence>
<dbReference type="PANTHER" id="PTHR13288">
    <property type="entry name" value="SPLICING FACTOR 45 SPF45"/>
    <property type="match status" value="1"/>
</dbReference>
<dbReference type="InterPro" id="IPR040052">
    <property type="entry name" value="RBM17"/>
</dbReference>
<dbReference type="GO" id="GO:0003723">
    <property type="term" value="F:RNA binding"/>
    <property type="evidence" value="ECO:0007669"/>
    <property type="project" value="UniProtKB-UniRule"/>
</dbReference>
<keyword evidence="6" id="KW-1185">Reference proteome</keyword>
<feature type="region of interest" description="Disordered" evidence="2">
    <location>
        <begin position="174"/>
        <end position="326"/>
    </location>
</feature>
<feature type="compositionally biased region" description="Polar residues" evidence="2">
    <location>
        <begin position="88"/>
        <end position="101"/>
    </location>
</feature>
<dbReference type="FunFam" id="3.30.70.330:FF:000495">
    <property type="entry name" value="Putative G-patch DNA repair protein (Drt111)"/>
    <property type="match status" value="1"/>
</dbReference>
<organism evidence="5 6">
    <name type="scientific">Purpureocillium takamizusanense</name>
    <dbReference type="NCBI Taxonomy" id="2060973"/>
    <lineage>
        <taxon>Eukaryota</taxon>
        <taxon>Fungi</taxon>
        <taxon>Dikarya</taxon>
        <taxon>Ascomycota</taxon>
        <taxon>Pezizomycotina</taxon>
        <taxon>Sordariomycetes</taxon>
        <taxon>Hypocreomycetidae</taxon>
        <taxon>Hypocreales</taxon>
        <taxon>Ophiocordycipitaceae</taxon>
        <taxon>Purpureocillium</taxon>
    </lineage>
</organism>
<evidence type="ECO:0000313" key="6">
    <source>
        <dbReference type="Proteomes" id="UP000829364"/>
    </source>
</evidence>
<dbReference type="RefSeq" id="XP_047844264.1">
    <property type="nucleotide sequence ID" value="XM_047988271.1"/>
</dbReference>
<dbReference type="PANTHER" id="PTHR13288:SF8">
    <property type="entry name" value="SPLICING FACTOR 45"/>
    <property type="match status" value="1"/>
</dbReference>
<accession>A0A9Q8QJ74</accession>
<feature type="compositionally biased region" description="Pro residues" evidence="2">
    <location>
        <begin position="249"/>
        <end position="274"/>
    </location>
</feature>
<feature type="region of interest" description="Disordered" evidence="2">
    <location>
        <begin position="22"/>
        <end position="147"/>
    </location>
</feature>
<dbReference type="PROSITE" id="PS50174">
    <property type="entry name" value="G_PATCH"/>
    <property type="match status" value="1"/>
</dbReference>
<dbReference type="Pfam" id="PF01585">
    <property type="entry name" value="G-patch"/>
    <property type="match status" value="1"/>
</dbReference>